<proteinExistence type="predicted"/>
<dbReference type="Proteomes" id="UP000254330">
    <property type="component" value="Unassembled WGS sequence"/>
</dbReference>
<keyword evidence="5" id="KW-1185">Reference proteome</keyword>
<reference evidence="3 5" key="2">
    <citation type="submission" date="2019-03" db="EMBL/GenBank/DDBJ databases">
        <title>Genomic Encyclopedia of Type Strains, Phase IV (KMG-IV): sequencing the most valuable type-strain genomes for metagenomic binning, comparative biology and taxonomic classification.</title>
        <authorList>
            <person name="Goeker M."/>
        </authorList>
    </citation>
    <scope>NUCLEOTIDE SEQUENCE [LARGE SCALE GENOMIC DNA]</scope>
    <source>
        <strain evidence="3 5">DSM 20580</strain>
    </source>
</reference>
<evidence type="ECO:0000313" key="4">
    <source>
        <dbReference type="Proteomes" id="UP000254330"/>
    </source>
</evidence>
<organism evidence="2 4">
    <name type="scientific">Kurthia zopfii</name>
    <dbReference type="NCBI Taxonomy" id="1650"/>
    <lineage>
        <taxon>Bacteria</taxon>
        <taxon>Bacillati</taxon>
        <taxon>Bacillota</taxon>
        <taxon>Bacilli</taxon>
        <taxon>Bacillales</taxon>
        <taxon>Caryophanaceae</taxon>
        <taxon>Kurthia</taxon>
    </lineage>
</organism>
<dbReference type="Proteomes" id="UP000294641">
    <property type="component" value="Unassembled WGS sequence"/>
</dbReference>
<feature type="domain" description="DUF8042" evidence="1">
    <location>
        <begin position="5"/>
        <end position="108"/>
    </location>
</feature>
<evidence type="ECO:0000313" key="3">
    <source>
        <dbReference type="EMBL" id="TDR39250.1"/>
    </source>
</evidence>
<dbReference type="EMBL" id="SNZG01000012">
    <property type="protein sequence ID" value="TDR39250.1"/>
    <property type="molecule type" value="Genomic_DNA"/>
</dbReference>
<protein>
    <recommendedName>
        <fullName evidence="1">DUF8042 domain-containing protein</fullName>
    </recommendedName>
</protein>
<dbReference type="InterPro" id="IPR058355">
    <property type="entry name" value="DUF8042"/>
</dbReference>
<dbReference type="EMBL" id="UGNP01000001">
    <property type="protein sequence ID" value="STX08795.1"/>
    <property type="molecule type" value="Genomic_DNA"/>
</dbReference>
<dbReference type="AlphaFoldDB" id="A0A8B4Q8G4"/>
<dbReference type="Pfam" id="PF26154">
    <property type="entry name" value="DUF8042"/>
    <property type="match status" value="1"/>
</dbReference>
<dbReference type="OrthoDB" id="1683192at2"/>
<evidence type="ECO:0000313" key="5">
    <source>
        <dbReference type="Proteomes" id="UP000294641"/>
    </source>
</evidence>
<evidence type="ECO:0000259" key="1">
    <source>
        <dbReference type="Pfam" id="PF26154"/>
    </source>
</evidence>
<dbReference type="RefSeq" id="WP_109349394.1">
    <property type="nucleotide sequence ID" value="NZ_BJUE01000032.1"/>
</dbReference>
<gene>
    <name evidence="3" type="ORF">DFR61_11225</name>
    <name evidence="2" type="ORF">NCTC10597_00461</name>
</gene>
<reference evidence="2 4" key="1">
    <citation type="submission" date="2018-06" db="EMBL/GenBank/DDBJ databases">
        <authorList>
            <consortium name="Pathogen Informatics"/>
            <person name="Doyle S."/>
        </authorList>
    </citation>
    <scope>NUCLEOTIDE SEQUENCE [LARGE SCALE GENOMIC DNA]</scope>
    <source>
        <strain evidence="2 4">NCTC10597</strain>
    </source>
</reference>
<accession>A0A8B4Q8G4</accession>
<evidence type="ECO:0000313" key="2">
    <source>
        <dbReference type="EMBL" id="STX08795.1"/>
    </source>
</evidence>
<name>A0A8B4Q8G4_9BACL</name>
<sequence length="112" mass="12828">MIQIEEVVSDYNDYIHRIPAGCSQIVRFINENRISEALEMVVDFSEGITWLTSARSYLEAEGITLDWKENQVTDFLNEINSGLEVGDFVIVSDIFEYEIIPFFKGIKNIASN</sequence>
<comment type="caution">
    <text evidence="2">The sequence shown here is derived from an EMBL/GenBank/DDBJ whole genome shotgun (WGS) entry which is preliminary data.</text>
</comment>